<dbReference type="AlphaFoldDB" id="A0A1H7VT35"/>
<evidence type="ECO:0000256" key="8">
    <source>
        <dbReference type="NCBIfam" id="TIGR02209"/>
    </source>
</evidence>
<evidence type="ECO:0000256" key="2">
    <source>
        <dbReference type="ARBA" id="ARBA00022618"/>
    </source>
</evidence>
<dbReference type="GO" id="GO:0032153">
    <property type="term" value="C:cell division site"/>
    <property type="evidence" value="ECO:0007669"/>
    <property type="project" value="UniProtKB-UniRule"/>
</dbReference>
<reference evidence="10 13" key="2">
    <citation type="submission" date="2019-07" db="EMBL/GenBank/DDBJ databases">
        <title>Whole genome shotgun sequence of Alkalibacterium putridalgicola NBRC 103243.</title>
        <authorList>
            <person name="Hosoyama A."/>
            <person name="Uohara A."/>
            <person name="Ohji S."/>
            <person name="Ichikawa N."/>
        </authorList>
    </citation>
    <scope>NUCLEOTIDE SEQUENCE [LARGE SCALE GENOMIC DNA]</scope>
    <source>
        <strain evidence="10 13">NBRC 103243</strain>
    </source>
</reference>
<accession>A0A1H7VT35</accession>
<evidence type="ECO:0000313" key="11">
    <source>
        <dbReference type="EMBL" id="SEM12433.1"/>
    </source>
</evidence>
<dbReference type="GO" id="GO:0005886">
    <property type="term" value="C:plasma membrane"/>
    <property type="evidence" value="ECO:0007669"/>
    <property type="project" value="UniProtKB-SubCell"/>
</dbReference>
<comment type="function">
    <text evidence="7">Essential cell division protein.</text>
</comment>
<keyword evidence="13" id="KW-1185">Reference proteome</keyword>
<gene>
    <name evidence="7" type="primary">ftsL</name>
    <name evidence="10" type="ORF">APU01nite_19290</name>
    <name evidence="11" type="ORF">SAMN04488100_12716</name>
</gene>
<feature type="transmembrane region" description="Helical" evidence="7">
    <location>
        <begin position="44"/>
        <end position="66"/>
    </location>
</feature>
<keyword evidence="5 7" id="KW-0472">Membrane</keyword>
<reference evidence="11 12" key="1">
    <citation type="submission" date="2016-10" db="EMBL/GenBank/DDBJ databases">
        <authorList>
            <person name="de Groot N.N."/>
        </authorList>
    </citation>
    <scope>NUCLEOTIDE SEQUENCE [LARGE SCALE GENOMIC DNA]</scope>
    <source>
        <strain evidence="11 12">DSM 19182</strain>
    </source>
</reference>
<comment type="subcellular location">
    <subcellularLocation>
        <location evidence="7">Cell membrane</location>
        <topology evidence="7">Single-pass type II membrane protein</topology>
    </subcellularLocation>
    <text evidence="7">Localizes to the division septum where it forms a ring structure.</text>
</comment>
<evidence type="ECO:0000256" key="9">
    <source>
        <dbReference type="SAM" id="MobiDB-lite"/>
    </source>
</evidence>
<evidence type="ECO:0000256" key="4">
    <source>
        <dbReference type="ARBA" id="ARBA00022989"/>
    </source>
</evidence>
<evidence type="ECO:0000256" key="3">
    <source>
        <dbReference type="ARBA" id="ARBA00022692"/>
    </source>
</evidence>
<keyword evidence="1 7" id="KW-1003">Cell membrane</keyword>
<keyword evidence="2 7" id="KW-0132">Cell division</keyword>
<dbReference type="OrthoDB" id="2134768at2"/>
<dbReference type="NCBIfam" id="TIGR02209">
    <property type="entry name" value="ftsL_broad"/>
    <property type="match status" value="1"/>
</dbReference>
<proteinExistence type="inferred from homology"/>
<evidence type="ECO:0000256" key="5">
    <source>
        <dbReference type="ARBA" id="ARBA00023136"/>
    </source>
</evidence>
<keyword evidence="4 7" id="KW-1133">Transmembrane helix</keyword>
<keyword evidence="3 7" id="KW-0812">Transmembrane</keyword>
<dbReference type="Proteomes" id="UP000198548">
    <property type="component" value="Unassembled WGS sequence"/>
</dbReference>
<feature type="compositionally biased region" description="Polar residues" evidence="9">
    <location>
        <begin position="11"/>
        <end position="26"/>
    </location>
</feature>
<dbReference type="RefSeq" id="WP_091489079.1">
    <property type="nucleotide sequence ID" value="NZ_BJUX01000025.1"/>
</dbReference>
<dbReference type="HAMAP" id="MF_00910">
    <property type="entry name" value="FtsL"/>
    <property type="match status" value="1"/>
</dbReference>
<evidence type="ECO:0000256" key="1">
    <source>
        <dbReference type="ARBA" id="ARBA00022475"/>
    </source>
</evidence>
<name>A0A1H7VT35_9LACT</name>
<organism evidence="11 12">
    <name type="scientific">Alkalibacterium putridalgicola</name>
    <dbReference type="NCBI Taxonomy" id="426703"/>
    <lineage>
        <taxon>Bacteria</taxon>
        <taxon>Bacillati</taxon>
        <taxon>Bacillota</taxon>
        <taxon>Bacilli</taxon>
        <taxon>Lactobacillales</taxon>
        <taxon>Carnobacteriaceae</taxon>
        <taxon>Alkalibacterium</taxon>
    </lineage>
</organism>
<evidence type="ECO:0000313" key="13">
    <source>
        <dbReference type="Proteomes" id="UP000321425"/>
    </source>
</evidence>
<dbReference type="InterPro" id="IPR011922">
    <property type="entry name" value="Cell_div_FtsL"/>
</dbReference>
<dbReference type="GO" id="GO:0043093">
    <property type="term" value="P:FtsZ-dependent cytokinesis"/>
    <property type="evidence" value="ECO:0007669"/>
    <property type="project" value="UniProtKB-UniRule"/>
</dbReference>
<feature type="region of interest" description="Disordered" evidence="9">
    <location>
        <begin position="10"/>
        <end position="37"/>
    </location>
</feature>
<evidence type="ECO:0000256" key="7">
    <source>
        <dbReference type="HAMAP-Rule" id="MF_00910"/>
    </source>
</evidence>
<evidence type="ECO:0000256" key="6">
    <source>
        <dbReference type="ARBA" id="ARBA00023306"/>
    </source>
</evidence>
<dbReference type="Proteomes" id="UP000321425">
    <property type="component" value="Unassembled WGS sequence"/>
</dbReference>
<evidence type="ECO:0000313" key="12">
    <source>
        <dbReference type="Proteomes" id="UP000198548"/>
    </source>
</evidence>
<dbReference type="EMBL" id="BJUX01000025">
    <property type="protein sequence ID" value="GEK89890.1"/>
    <property type="molecule type" value="Genomic_DNA"/>
</dbReference>
<dbReference type="EMBL" id="FOBL01000027">
    <property type="protein sequence ID" value="SEM12433.1"/>
    <property type="molecule type" value="Genomic_DNA"/>
</dbReference>
<protein>
    <recommendedName>
        <fullName evidence="7 8">Cell division protein FtsL</fullName>
    </recommendedName>
</protein>
<evidence type="ECO:0000313" key="10">
    <source>
        <dbReference type="EMBL" id="GEK89890.1"/>
    </source>
</evidence>
<comment type="similarity">
    <text evidence="7">Belongs to the FtsL family.</text>
</comment>
<keyword evidence="6 7" id="KW-0131">Cell cycle</keyword>
<dbReference type="STRING" id="426703.SAMN04488100_12716"/>
<sequence>MMNDNLARQLANENLPLQQPSSQPKTNEIRESEKRLHKKGLTRMEMAVSSLFGTILFVMAVGHIALSMQVSTTNRSIQDIEAQAAMVQVENSNYEQNVQELSRYDRVYSIAKENDLKMNEEQIRNVFK</sequence>